<dbReference type="InterPro" id="IPR013424">
    <property type="entry name" value="Ice-binding_C"/>
</dbReference>
<dbReference type="EMBL" id="CP036267">
    <property type="protein sequence ID" value="QDT31066.1"/>
    <property type="molecule type" value="Genomic_DNA"/>
</dbReference>
<evidence type="ECO:0000313" key="4">
    <source>
        <dbReference type="Proteomes" id="UP000315724"/>
    </source>
</evidence>
<name>A0A517QHF1_9PLAN</name>
<accession>A0A517QHF1</accession>
<dbReference type="AlphaFoldDB" id="A0A517QHF1"/>
<proteinExistence type="predicted"/>
<organism evidence="3 4">
    <name type="scientific">Thalassoglobus polymorphus</name>
    <dbReference type="NCBI Taxonomy" id="2527994"/>
    <lineage>
        <taxon>Bacteria</taxon>
        <taxon>Pseudomonadati</taxon>
        <taxon>Planctomycetota</taxon>
        <taxon>Planctomycetia</taxon>
        <taxon>Planctomycetales</taxon>
        <taxon>Planctomycetaceae</taxon>
        <taxon>Thalassoglobus</taxon>
    </lineage>
</organism>
<gene>
    <name evidence="3" type="ORF">Mal48_02970</name>
</gene>
<dbReference type="KEGG" id="tpol:Mal48_02970"/>
<feature type="domain" description="Ice-binding protein C-terminal" evidence="2">
    <location>
        <begin position="181"/>
        <end position="206"/>
    </location>
</feature>
<keyword evidence="1" id="KW-0732">Signal</keyword>
<feature type="chain" id="PRO_5021769252" evidence="1">
    <location>
        <begin position="25"/>
        <end position="216"/>
    </location>
</feature>
<keyword evidence="4" id="KW-1185">Reference proteome</keyword>
<dbReference type="Pfam" id="PF07589">
    <property type="entry name" value="PEP-CTERM"/>
    <property type="match status" value="1"/>
</dbReference>
<reference evidence="3 4" key="1">
    <citation type="submission" date="2019-02" db="EMBL/GenBank/DDBJ databases">
        <title>Deep-cultivation of Planctomycetes and their phenomic and genomic characterization uncovers novel biology.</title>
        <authorList>
            <person name="Wiegand S."/>
            <person name="Jogler M."/>
            <person name="Boedeker C."/>
            <person name="Pinto D."/>
            <person name="Vollmers J."/>
            <person name="Rivas-Marin E."/>
            <person name="Kohn T."/>
            <person name="Peeters S.H."/>
            <person name="Heuer A."/>
            <person name="Rast P."/>
            <person name="Oberbeckmann S."/>
            <person name="Bunk B."/>
            <person name="Jeske O."/>
            <person name="Meyerdierks A."/>
            <person name="Storesund J.E."/>
            <person name="Kallscheuer N."/>
            <person name="Luecker S."/>
            <person name="Lage O.M."/>
            <person name="Pohl T."/>
            <person name="Merkel B.J."/>
            <person name="Hornburger P."/>
            <person name="Mueller R.-W."/>
            <person name="Bruemmer F."/>
            <person name="Labrenz M."/>
            <person name="Spormann A.M."/>
            <person name="Op den Camp H."/>
            <person name="Overmann J."/>
            <person name="Amann R."/>
            <person name="Jetten M.S.M."/>
            <person name="Mascher T."/>
            <person name="Medema M.H."/>
            <person name="Devos D.P."/>
            <person name="Kaster A.-K."/>
            <person name="Ovreas L."/>
            <person name="Rohde M."/>
            <person name="Galperin M.Y."/>
            <person name="Jogler C."/>
        </authorList>
    </citation>
    <scope>NUCLEOTIDE SEQUENCE [LARGE SCALE GENOMIC DNA]</scope>
    <source>
        <strain evidence="3 4">Mal48</strain>
    </source>
</reference>
<dbReference type="NCBIfam" id="TIGR02595">
    <property type="entry name" value="PEP_CTERM"/>
    <property type="match status" value="1"/>
</dbReference>
<feature type="signal peptide" evidence="1">
    <location>
        <begin position="1"/>
        <end position="24"/>
    </location>
</feature>
<sequence length="216" mass="22834" precursor="true">MIRAIQRAAACVAVLIATAGQVQAGIINSADVIIGGNSFSTFTDDSTSLVWLDLDNFWDVTSTYNSIDSLLAGSGFHLATLPELNILQASIPAVPANFSSEVVILGGNYVGNPHPGTDRELIWGIYNDGNSLDGISYSWKYDGYTNWNFATNALSANQSLRSANSNNQDLGAWVVADSVSAVPEPSSLALFGIGACVAGIGATRRRRCEKQQEATA</sequence>
<evidence type="ECO:0000256" key="1">
    <source>
        <dbReference type="SAM" id="SignalP"/>
    </source>
</evidence>
<protein>
    <submittedName>
        <fullName evidence="3">PEP-CTERM motif protein</fullName>
    </submittedName>
</protein>
<dbReference type="RefSeq" id="WP_197441947.1">
    <property type="nucleotide sequence ID" value="NZ_CP036267.1"/>
</dbReference>
<dbReference type="Proteomes" id="UP000315724">
    <property type="component" value="Chromosome"/>
</dbReference>
<evidence type="ECO:0000313" key="3">
    <source>
        <dbReference type="EMBL" id="QDT31066.1"/>
    </source>
</evidence>
<evidence type="ECO:0000259" key="2">
    <source>
        <dbReference type="Pfam" id="PF07589"/>
    </source>
</evidence>